<feature type="compositionally biased region" description="Polar residues" evidence="1">
    <location>
        <begin position="228"/>
        <end position="257"/>
    </location>
</feature>
<feature type="region of interest" description="Disordered" evidence="1">
    <location>
        <begin position="201"/>
        <end position="263"/>
    </location>
</feature>
<evidence type="ECO:0000313" key="2">
    <source>
        <dbReference type="EMBL" id="GFO36188.1"/>
    </source>
</evidence>
<gene>
    <name evidence="2" type="ORF">PoB_006269300</name>
</gene>
<keyword evidence="3" id="KW-1185">Reference proteome</keyword>
<dbReference type="SUPFAM" id="SSF56672">
    <property type="entry name" value="DNA/RNA polymerases"/>
    <property type="match status" value="1"/>
</dbReference>
<dbReference type="EMBL" id="BLXT01007044">
    <property type="protein sequence ID" value="GFO36188.1"/>
    <property type="molecule type" value="Genomic_DNA"/>
</dbReference>
<dbReference type="InterPro" id="IPR043502">
    <property type="entry name" value="DNA/RNA_pol_sf"/>
</dbReference>
<evidence type="ECO:0000256" key="1">
    <source>
        <dbReference type="SAM" id="MobiDB-lite"/>
    </source>
</evidence>
<organism evidence="2 3">
    <name type="scientific">Plakobranchus ocellatus</name>
    <dbReference type="NCBI Taxonomy" id="259542"/>
    <lineage>
        <taxon>Eukaryota</taxon>
        <taxon>Metazoa</taxon>
        <taxon>Spiralia</taxon>
        <taxon>Lophotrochozoa</taxon>
        <taxon>Mollusca</taxon>
        <taxon>Gastropoda</taxon>
        <taxon>Heterobranchia</taxon>
        <taxon>Euthyneura</taxon>
        <taxon>Panpulmonata</taxon>
        <taxon>Sacoglossa</taxon>
        <taxon>Placobranchoidea</taxon>
        <taxon>Plakobranchidae</taxon>
        <taxon>Plakobranchus</taxon>
    </lineage>
</organism>
<dbReference type="InterPro" id="IPR050951">
    <property type="entry name" value="Retrovirus_Pol_polyprotein"/>
</dbReference>
<reference evidence="2 3" key="1">
    <citation type="journal article" date="2021" name="Elife">
        <title>Chloroplast acquisition without the gene transfer in kleptoplastic sea slugs, Plakobranchus ocellatus.</title>
        <authorList>
            <person name="Maeda T."/>
            <person name="Takahashi S."/>
            <person name="Yoshida T."/>
            <person name="Shimamura S."/>
            <person name="Takaki Y."/>
            <person name="Nagai Y."/>
            <person name="Toyoda A."/>
            <person name="Suzuki Y."/>
            <person name="Arimoto A."/>
            <person name="Ishii H."/>
            <person name="Satoh N."/>
            <person name="Nishiyama T."/>
            <person name="Hasebe M."/>
            <person name="Maruyama T."/>
            <person name="Minagawa J."/>
            <person name="Obokata J."/>
            <person name="Shigenobu S."/>
        </authorList>
    </citation>
    <scope>NUCLEOTIDE SEQUENCE [LARGE SCALE GENOMIC DNA]</scope>
</reference>
<feature type="compositionally biased region" description="Basic residues" evidence="1">
    <location>
        <begin position="204"/>
        <end position="214"/>
    </location>
</feature>
<name>A0AAV4CWE8_9GAST</name>
<accession>A0AAV4CWE8</accession>
<evidence type="ECO:0000313" key="3">
    <source>
        <dbReference type="Proteomes" id="UP000735302"/>
    </source>
</evidence>
<dbReference type="PANTHER" id="PTHR37984">
    <property type="entry name" value="PROTEIN CBG26694"/>
    <property type="match status" value="1"/>
</dbReference>
<protein>
    <submittedName>
        <fullName evidence="2">Retrovirus-related pol polyprotein from transposon 17.6</fullName>
    </submittedName>
</protein>
<proteinExistence type="predicted"/>
<dbReference type="Proteomes" id="UP000735302">
    <property type="component" value="Unassembled WGS sequence"/>
</dbReference>
<sequence>MVHAILDCAAYLRGRHFILQCDHQCLKPLFQKQFRGAIYERWLTILQQFDFQIVYKPAAEMSVPDALSRCAPQNQPEHEIDSPSEHDPHFPYVHEKPSVINLPTGQTLRDVLNVSDSDVNNLIPNGQPDFSVNPTPNIVSVVNISSSQIHSIDSSSQFCTPNPFSVLLIDDYDADTENEASDSRHRNGIRPQSVNAVTAVSVTNKKKRKSKRMGKQASRPDDVPMQSAIPSTSRSVIDASGSNLSKSCQSNVSSDTVNDLPPSDDQETECYYDCLDTLPSNQTDSSLECVQFFKFFARNCVNSSEERSRPFPHHHLSGEWYTAILSKIVTPNFIKTTSLFSDRWSFVSLLRAKNEEKVCFS</sequence>
<dbReference type="AlphaFoldDB" id="A0AAV4CWE8"/>
<dbReference type="PANTHER" id="PTHR37984:SF5">
    <property type="entry name" value="PROTEIN NYNRIN-LIKE"/>
    <property type="match status" value="1"/>
</dbReference>
<comment type="caution">
    <text evidence="2">The sequence shown here is derived from an EMBL/GenBank/DDBJ whole genome shotgun (WGS) entry which is preliminary data.</text>
</comment>